<accession>A0A149R331</accession>
<keyword evidence="1" id="KW-0805">Transcription regulation</keyword>
<dbReference type="GO" id="GO:0003677">
    <property type="term" value="F:DNA binding"/>
    <property type="evidence" value="ECO:0007669"/>
    <property type="project" value="UniProtKB-KW"/>
</dbReference>
<gene>
    <name evidence="5" type="ORF">AD929_00300</name>
</gene>
<organism evidence="5 6">
    <name type="scientific">Gluconobacter potus</name>
    <dbReference type="NCBI Taxonomy" id="2724927"/>
    <lineage>
        <taxon>Bacteria</taxon>
        <taxon>Pseudomonadati</taxon>
        <taxon>Pseudomonadota</taxon>
        <taxon>Alphaproteobacteria</taxon>
        <taxon>Acetobacterales</taxon>
        <taxon>Acetobacteraceae</taxon>
        <taxon>Gluconobacter</taxon>
    </lineage>
</organism>
<dbReference type="PATRIC" id="fig|442.7.peg.425"/>
<evidence type="ECO:0000259" key="4">
    <source>
        <dbReference type="PROSITE" id="PS51118"/>
    </source>
</evidence>
<dbReference type="PANTHER" id="PTHR33204:SF29">
    <property type="entry name" value="TRANSCRIPTIONAL REGULATOR"/>
    <property type="match status" value="1"/>
</dbReference>
<protein>
    <submittedName>
        <fullName evidence="5">HxlR family transcriptional regulator</fullName>
    </submittedName>
</protein>
<comment type="caution">
    <text evidence="5">The sequence shown here is derived from an EMBL/GenBank/DDBJ whole genome shotgun (WGS) entry which is preliminary data.</text>
</comment>
<dbReference type="PANTHER" id="PTHR33204">
    <property type="entry name" value="TRANSCRIPTIONAL REGULATOR, MARR FAMILY"/>
    <property type="match status" value="1"/>
</dbReference>
<dbReference type="Gene3D" id="1.10.10.10">
    <property type="entry name" value="Winged helix-like DNA-binding domain superfamily/Winged helix DNA-binding domain"/>
    <property type="match status" value="1"/>
</dbReference>
<dbReference type="EMBL" id="LHZB01000037">
    <property type="protein sequence ID" value="KXV03955.1"/>
    <property type="molecule type" value="Genomic_DNA"/>
</dbReference>
<evidence type="ECO:0000256" key="1">
    <source>
        <dbReference type="ARBA" id="ARBA00023015"/>
    </source>
</evidence>
<keyword evidence="3" id="KW-0804">Transcription</keyword>
<sequence length="122" mass="13901">MPDSDMKTIYNARPRSRSAADMQCAIRILEGRWKMMILAWLFEGPVMRFSDLQRAIPDISQKMLIQQLRALEQEKIIFRTVHAQVPPKVEYGLTDTGKALGPVFIALLDWADLRRAAKASDA</sequence>
<dbReference type="Proteomes" id="UP000075573">
    <property type="component" value="Unassembled WGS sequence"/>
</dbReference>
<evidence type="ECO:0000256" key="3">
    <source>
        <dbReference type="ARBA" id="ARBA00023163"/>
    </source>
</evidence>
<dbReference type="PROSITE" id="PS51118">
    <property type="entry name" value="HTH_HXLR"/>
    <property type="match status" value="1"/>
</dbReference>
<evidence type="ECO:0000256" key="2">
    <source>
        <dbReference type="ARBA" id="ARBA00023125"/>
    </source>
</evidence>
<feature type="domain" description="HTH hxlR-type" evidence="4">
    <location>
        <begin position="20"/>
        <end position="119"/>
    </location>
</feature>
<proteinExistence type="predicted"/>
<evidence type="ECO:0000313" key="5">
    <source>
        <dbReference type="EMBL" id="KXV03955.1"/>
    </source>
</evidence>
<dbReference type="InterPro" id="IPR002577">
    <property type="entry name" value="HTH_HxlR"/>
</dbReference>
<dbReference type="Pfam" id="PF01638">
    <property type="entry name" value="HxlR"/>
    <property type="match status" value="1"/>
</dbReference>
<dbReference type="SUPFAM" id="SSF46785">
    <property type="entry name" value="Winged helix' DNA-binding domain"/>
    <property type="match status" value="1"/>
</dbReference>
<dbReference type="AlphaFoldDB" id="A0A149R331"/>
<dbReference type="InterPro" id="IPR036390">
    <property type="entry name" value="WH_DNA-bd_sf"/>
</dbReference>
<dbReference type="InterPro" id="IPR036388">
    <property type="entry name" value="WH-like_DNA-bd_sf"/>
</dbReference>
<dbReference type="RefSeq" id="WP_062493436.1">
    <property type="nucleotide sequence ID" value="NZ_LHZB01000037.1"/>
</dbReference>
<evidence type="ECO:0000313" key="6">
    <source>
        <dbReference type="Proteomes" id="UP000075573"/>
    </source>
</evidence>
<keyword evidence="2" id="KW-0238">DNA-binding</keyword>
<reference evidence="5 6" key="1">
    <citation type="submission" date="2015-06" db="EMBL/GenBank/DDBJ databases">
        <title>Improved classification and identification of acetic acid bacteria using matrix-assisted laser desorption/ionization time-of-flight mass spectrometry; Gluconobacter nephelii and Gluconobacter uchimurae are later heterotypic synonyms of Gluconobacter japonicus and Gluconobacter oxydans, respectively.</title>
        <authorList>
            <person name="Li L."/>
            <person name="Cleenwerck I."/>
            <person name="De Vuyst L."/>
            <person name="Vandamme P."/>
        </authorList>
    </citation>
    <scope>NUCLEOTIDE SEQUENCE [LARGE SCALE GENOMIC DNA]</scope>
    <source>
        <strain evidence="5 6">LMG 1764</strain>
    </source>
</reference>
<name>A0A149R331_9PROT</name>